<keyword evidence="4" id="KW-0997">Cell inner membrane</keyword>
<gene>
    <name evidence="11" type="primary">livH_6</name>
    <name evidence="11" type="ORF">NCTC9183_06608</name>
</gene>
<name>A0A4P0YHT8_KLEPN</name>
<dbReference type="EMBL" id="CABDVL010000003">
    <property type="protein sequence ID" value="VTM59972.1"/>
    <property type="molecule type" value="Genomic_DNA"/>
</dbReference>
<dbReference type="AlphaFoldDB" id="A0A4P0YHT8"/>
<keyword evidence="8 10" id="KW-0472">Membrane</keyword>
<dbReference type="PANTHER" id="PTHR11795">
    <property type="entry name" value="BRANCHED-CHAIN AMINO ACID TRANSPORT SYSTEM PERMEASE PROTEIN LIVH"/>
    <property type="match status" value="1"/>
</dbReference>
<keyword evidence="7 10" id="KW-1133">Transmembrane helix</keyword>
<dbReference type="CDD" id="cd06582">
    <property type="entry name" value="TM_PBP1_LivH_like"/>
    <property type="match status" value="1"/>
</dbReference>
<evidence type="ECO:0000256" key="8">
    <source>
        <dbReference type="ARBA" id="ARBA00023136"/>
    </source>
</evidence>
<dbReference type="GO" id="GO:0015808">
    <property type="term" value="P:L-alanine transport"/>
    <property type="evidence" value="ECO:0007669"/>
    <property type="project" value="TreeGrafter"/>
</dbReference>
<evidence type="ECO:0000256" key="3">
    <source>
        <dbReference type="ARBA" id="ARBA00022475"/>
    </source>
</evidence>
<dbReference type="PANTHER" id="PTHR11795:SF371">
    <property type="entry name" value="HIGH-AFFINITY BRANCHED-CHAIN AMINO ACID TRANSPORT SYSTEM PERMEASE PROTEIN LIVH"/>
    <property type="match status" value="1"/>
</dbReference>
<feature type="transmembrane region" description="Helical" evidence="10">
    <location>
        <begin position="20"/>
        <end position="39"/>
    </location>
</feature>
<feature type="transmembrane region" description="Helical" evidence="10">
    <location>
        <begin position="149"/>
        <end position="169"/>
    </location>
</feature>
<dbReference type="Pfam" id="PF02653">
    <property type="entry name" value="BPD_transp_2"/>
    <property type="match status" value="1"/>
</dbReference>
<dbReference type="GO" id="GO:0005886">
    <property type="term" value="C:plasma membrane"/>
    <property type="evidence" value="ECO:0007669"/>
    <property type="project" value="UniProtKB-SubCell"/>
</dbReference>
<dbReference type="GO" id="GO:0015192">
    <property type="term" value="F:L-phenylalanine transmembrane transporter activity"/>
    <property type="evidence" value="ECO:0007669"/>
    <property type="project" value="TreeGrafter"/>
</dbReference>
<dbReference type="GO" id="GO:0005304">
    <property type="term" value="F:L-valine transmembrane transporter activity"/>
    <property type="evidence" value="ECO:0007669"/>
    <property type="project" value="TreeGrafter"/>
</dbReference>
<accession>A0A4P0YHT8</accession>
<proteinExistence type="inferred from homology"/>
<protein>
    <submittedName>
        <fullName evidence="11">High-affinity branched-chain amino acid transporter permease LivH</fullName>
    </submittedName>
</protein>
<keyword evidence="5 10" id="KW-0812">Transmembrane</keyword>
<dbReference type="InterPro" id="IPR052157">
    <property type="entry name" value="BCAA_transport_permease"/>
</dbReference>
<dbReference type="RefSeq" id="WP_405248913.1">
    <property type="nucleotide sequence ID" value="NZ_JAPZNP010000116.1"/>
</dbReference>
<feature type="transmembrane region" description="Helical" evidence="10">
    <location>
        <begin position="105"/>
        <end position="122"/>
    </location>
</feature>
<evidence type="ECO:0000256" key="5">
    <source>
        <dbReference type="ARBA" id="ARBA00022692"/>
    </source>
</evidence>
<feature type="transmembrane region" description="Helical" evidence="10">
    <location>
        <begin position="70"/>
        <end position="89"/>
    </location>
</feature>
<feature type="transmembrane region" description="Helical" evidence="10">
    <location>
        <begin position="46"/>
        <end position="64"/>
    </location>
</feature>
<dbReference type="GO" id="GO:1903806">
    <property type="term" value="P:L-isoleucine import across plasma membrane"/>
    <property type="evidence" value="ECO:0007669"/>
    <property type="project" value="TreeGrafter"/>
</dbReference>
<keyword evidence="3" id="KW-1003">Cell membrane</keyword>
<organism evidence="11">
    <name type="scientific">Klebsiella pneumoniae</name>
    <dbReference type="NCBI Taxonomy" id="573"/>
    <lineage>
        <taxon>Bacteria</taxon>
        <taxon>Pseudomonadati</taxon>
        <taxon>Pseudomonadota</taxon>
        <taxon>Gammaproteobacteria</taxon>
        <taxon>Enterobacterales</taxon>
        <taxon>Enterobacteriaceae</taxon>
        <taxon>Klebsiella/Raoultella group</taxon>
        <taxon>Klebsiella</taxon>
        <taxon>Klebsiella pneumoniae complex</taxon>
    </lineage>
</organism>
<comment type="similarity">
    <text evidence="9">Belongs to the binding-protein-dependent transport system permease family. LivHM subfamily.</text>
</comment>
<evidence type="ECO:0000256" key="4">
    <source>
        <dbReference type="ARBA" id="ARBA00022519"/>
    </source>
</evidence>
<evidence type="ECO:0000256" key="9">
    <source>
        <dbReference type="ARBA" id="ARBA00037998"/>
    </source>
</evidence>
<evidence type="ECO:0000313" key="11">
    <source>
        <dbReference type="EMBL" id="VTM59972.1"/>
    </source>
</evidence>
<keyword evidence="2" id="KW-0813">Transport</keyword>
<reference evidence="11" key="1">
    <citation type="submission" date="2019-04" db="EMBL/GenBank/DDBJ databases">
        <authorList>
            <consortium name="Pathogen Informatics"/>
        </authorList>
    </citation>
    <scope>NUCLEOTIDE SEQUENCE</scope>
    <source>
        <strain evidence="11">NCTC9183</strain>
    </source>
</reference>
<dbReference type="Proteomes" id="UP000507695">
    <property type="component" value="Unassembled WGS sequence"/>
</dbReference>
<dbReference type="GO" id="GO:0015188">
    <property type="term" value="F:L-isoleucine transmembrane transporter activity"/>
    <property type="evidence" value="ECO:0007669"/>
    <property type="project" value="TreeGrafter"/>
</dbReference>
<evidence type="ECO:0000256" key="6">
    <source>
        <dbReference type="ARBA" id="ARBA00022970"/>
    </source>
</evidence>
<evidence type="ECO:0000256" key="7">
    <source>
        <dbReference type="ARBA" id="ARBA00022989"/>
    </source>
</evidence>
<dbReference type="InterPro" id="IPR001851">
    <property type="entry name" value="ABC_transp_permease"/>
</dbReference>
<evidence type="ECO:0000256" key="1">
    <source>
        <dbReference type="ARBA" id="ARBA00004429"/>
    </source>
</evidence>
<sequence>MSEQFLYFLQQMFNGVTLGSTYALIAIGYTMVYGIIGMINFAHGEVYMIGSYVSFMIIAALMMMGIDTSWLLVAAGFVGAIVIASAYGWSIERVAYRPVRNSKRLIALISAIGMSIFLQNYVSLTQGSRDVALPSLFNGQWVVGHSDSFSATITTMQLVIWVVTFIAMLA</sequence>
<evidence type="ECO:0000256" key="10">
    <source>
        <dbReference type="SAM" id="Phobius"/>
    </source>
</evidence>
<comment type="subcellular location">
    <subcellularLocation>
        <location evidence="1">Cell inner membrane</location>
        <topology evidence="1">Multi-pass membrane protein</topology>
    </subcellularLocation>
</comment>
<evidence type="ECO:0000256" key="2">
    <source>
        <dbReference type="ARBA" id="ARBA00022448"/>
    </source>
</evidence>
<dbReference type="GO" id="GO:0015190">
    <property type="term" value="F:L-leucine transmembrane transporter activity"/>
    <property type="evidence" value="ECO:0007669"/>
    <property type="project" value="TreeGrafter"/>
</dbReference>
<dbReference type="GO" id="GO:0042941">
    <property type="term" value="P:D-alanine transmembrane transport"/>
    <property type="evidence" value="ECO:0007669"/>
    <property type="project" value="TreeGrafter"/>
</dbReference>
<keyword evidence="6" id="KW-0029">Amino-acid transport</keyword>